<keyword evidence="5 10" id="KW-0028">Amino-acid biosynthesis</keyword>
<name>A0A1V4INQ2_9CLOT</name>
<evidence type="ECO:0000256" key="10">
    <source>
        <dbReference type="HAMAP-Rule" id="MF_01020"/>
    </source>
</evidence>
<evidence type="ECO:0000313" key="12">
    <source>
        <dbReference type="Proteomes" id="UP000190080"/>
    </source>
</evidence>
<evidence type="ECO:0000256" key="6">
    <source>
        <dbReference type="ARBA" id="ARBA00022741"/>
    </source>
</evidence>
<comment type="catalytic activity">
    <reaction evidence="1 10">
        <text>1-(5-phospho-beta-D-ribosyl)-ATP + H2O = 1-(5-phospho-beta-D-ribosyl)-5'-AMP + diphosphate + H(+)</text>
        <dbReference type="Rhea" id="RHEA:22828"/>
        <dbReference type="ChEBI" id="CHEBI:15377"/>
        <dbReference type="ChEBI" id="CHEBI:15378"/>
        <dbReference type="ChEBI" id="CHEBI:33019"/>
        <dbReference type="ChEBI" id="CHEBI:59457"/>
        <dbReference type="ChEBI" id="CHEBI:73183"/>
        <dbReference type="EC" id="3.6.1.31"/>
    </reaction>
</comment>
<dbReference type="NCBIfam" id="NF001611">
    <property type="entry name" value="PRK00400.1-3"/>
    <property type="match status" value="1"/>
</dbReference>
<dbReference type="EC" id="3.6.1.31" evidence="10"/>
<comment type="pathway">
    <text evidence="3 10">Amino-acid biosynthesis; L-histidine biosynthesis; L-histidine from 5-phospho-alpha-D-ribose 1-diphosphate: step 2/9.</text>
</comment>
<comment type="caution">
    <text evidence="11">The sequence shown here is derived from an EMBL/GenBank/DDBJ whole genome shotgun (WGS) entry which is preliminary data.</text>
</comment>
<dbReference type="InterPro" id="IPR021130">
    <property type="entry name" value="PRib-ATP_PPHydrolase-like"/>
</dbReference>
<dbReference type="HAMAP" id="MF_01020">
    <property type="entry name" value="HisE"/>
    <property type="match status" value="1"/>
</dbReference>
<dbReference type="GO" id="GO:0004636">
    <property type="term" value="F:phosphoribosyl-ATP diphosphatase activity"/>
    <property type="evidence" value="ECO:0007669"/>
    <property type="project" value="UniProtKB-UniRule"/>
</dbReference>
<comment type="subcellular location">
    <subcellularLocation>
        <location evidence="2 10">Cytoplasm</location>
    </subcellularLocation>
</comment>
<keyword evidence="9 10" id="KW-0368">Histidine biosynthesis</keyword>
<dbReference type="PANTHER" id="PTHR42945:SF9">
    <property type="entry name" value="HISTIDINE BIOSYNTHESIS BIFUNCTIONAL PROTEIN HISIE"/>
    <property type="match status" value="1"/>
</dbReference>
<evidence type="ECO:0000256" key="1">
    <source>
        <dbReference type="ARBA" id="ARBA00001460"/>
    </source>
</evidence>
<evidence type="ECO:0000256" key="4">
    <source>
        <dbReference type="ARBA" id="ARBA00022490"/>
    </source>
</evidence>
<dbReference type="EMBL" id="MZGV01000021">
    <property type="protein sequence ID" value="OPJ61536.1"/>
    <property type="molecule type" value="Genomic_DNA"/>
</dbReference>
<dbReference type="GO" id="GO:0000105">
    <property type="term" value="P:L-histidine biosynthetic process"/>
    <property type="evidence" value="ECO:0007669"/>
    <property type="project" value="UniProtKB-UniRule"/>
</dbReference>
<keyword evidence="4 10" id="KW-0963">Cytoplasm</keyword>
<protein>
    <recommendedName>
        <fullName evidence="10">Phosphoribosyl-ATP pyrophosphatase</fullName>
        <shortName evidence="10">PRA-PH</shortName>
        <ecNumber evidence="10">3.6.1.31</ecNumber>
    </recommendedName>
</protein>
<dbReference type="AlphaFoldDB" id="A0A1V4INQ2"/>
<dbReference type="GO" id="GO:0005737">
    <property type="term" value="C:cytoplasm"/>
    <property type="evidence" value="ECO:0007669"/>
    <property type="project" value="UniProtKB-SubCell"/>
</dbReference>
<gene>
    <name evidence="10 11" type="primary">hisE</name>
    <name evidence="11" type="ORF">CLORY_22180</name>
</gene>
<dbReference type="CDD" id="cd11534">
    <property type="entry name" value="NTP-PPase_HisIE_like"/>
    <property type="match status" value="1"/>
</dbReference>
<dbReference type="GO" id="GO:0005524">
    <property type="term" value="F:ATP binding"/>
    <property type="evidence" value="ECO:0007669"/>
    <property type="project" value="UniProtKB-KW"/>
</dbReference>
<evidence type="ECO:0000256" key="8">
    <source>
        <dbReference type="ARBA" id="ARBA00022840"/>
    </source>
</evidence>
<comment type="similarity">
    <text evidence="10">Belongs to the PRA-PH family.</text>
</comment>
<dbReference type="Proteomes" id="UP000190080">
    <property type="component" value="Unassembled WGS sequence"/>
</dbReference>
<dbReference type="NCBIfam" id="TIGR03188">
    <property type="entry name" value="histidine_hisI"/>
    <property type="match status" value="1"/>
</dbReference>
<dbReference type="UniPathway" id="UPA00031">
    <property type="reaction ID" value="UER00007"/>
</dbReference>
<evidence type="ECO:0000256" key="2">
    <source>
        <dbReference type="ARBA" id="ARBA00004496"/>
    </source>
</evidence>
<evidence type="ECO:0000256" key="5">
    <source>
        <dbReference type="ARBA" id="ARBA00022605"/>
    </source>
</evidence>
<keyword evidence="8 10" id="KW-0067">ATP-binding</keyword>
<evidence type="ECO:0000256" key="9">
    <source>
        <dbReference type="ARBA" id="ARBA00023102"/>
    </source>
</evidence>
<evidence type="ECO:0000256" key="7">
    <source>
        <dbReference type="ARBA" id="ARBA00022801"/>
    </source>
</evidence>
<dbReference type="FunFam" id="1.10.287.1080:FF:000002">
    <property type="entry name" value="Histidine biosynthesis bifunctional protein HisIE"/>
    <property type="match status" value="1"/>
</dbReference>
<keyword evidence="7 10" id="KW-0378">Hydrolase</keyword>
<dbReference type="RefSeq" id="WP_079424308.1">
    <property type="nucleotide sequence ID" value="NZ_MZGV01000021.1"/>
</dbReference>
<dbReference type="Pfam" id="PF01503">
    <property type="entry name" value="PRA-PH"/>
    <property type="match status" value="1"/>
</dbReference>
<proteinExistence type="inferred from homology"/>
<accession>A0A1V4INQ2</accession>
<reference evidence="11 12" key="1">
    <citation type="submission" date="2017-03" db="EMBL/GenBank/DDBJ databases">
        <title>Genome sequence of Clostridium oryzae DSM 28571.</title>
        <authorList>
            <person name="Poehlein A."/>
            <person name="Daniel R."/>
        </authorList>
    </citation>
    <scope>NUCLEOTIDE SEQUENCE [LARGE SCALE GENOMIC DNA]</scope>
    <source>
        <strain evidence="11 12">DSM 28571</strain>
    </source>
</reference>
<organism evidence="11 12">
    <name type="scientific">Clostridium oryzae</name>
    <dbReference type="NCBI Taxonomy" id="1450648"/>
    <lineage>
        <taxon>Bacteria</taxon>
        <taxon>Bacillati</taxon>
        <taxon>Bacillota</taxon>
        <taxon>Clostridia</taxon>
        <taxon>Eubacteriales</taxon>
        <taxon>Clostridiaceae</taxon>
        <taxon>Clostridium</taxon>
    </lineage>
</organism>
<sequence length="105" mass="12209">MKSELLEELYEVIADRRENPVEDSYTNYLFTKGLDKILKKVGEESTEVIIAAKNSDNSETVYEICDLAYHIMVLMVEKGIKLEDIEAELEKRRQKIGNKKPSRRD</sequence>
<dbReference type="SUPFAM" id="SSF101386">
    <property type="entry name" value="all-alpha NTP pyrophosphatases"/>
    <property type="match status" value="1"/>
</dbReference>
<evidence type="ECO:0000313" key="11">
    <source>
        <dbReference type="EMBL" id="OPJ61536.1"/>
    </source>
</evidence>
<dbReference type="Gene3D" id="1.10.287.1080">
    <property type="entry name" value="MazG-like"/>
    <property type="match status" value="1"/>
</dbReference>
<dbReference type="PANTHER" id="PTHR42945">
    <property type="entry name" value="HISTIDINE BIOSYNTHESIS BIFUNCTIONAL PROTEIN"/>
    <property type="match status" value="1"/>
</dbReference>
<keyword evidence="12" id="KW-1185">Reference proteome</keyword>
<evidence type="ECO:0000256" key="3">
    <source>
        <dbReference type="ARBA" id="ARBA00005204"/>
    </source>
</evidence>
<dbReference type="OrthoDB" id="9795769at2"/>
<dbReference type="STRING" id="1450648.CLORY_22180"/>
<dbReference type="InterPro" id="IPR008179">
    <property type="entry name" value="HisE"/>
</dbReference>
<keyword evidence="6 10" id="KW-0547">Nucleotide-binding</keyword>